<keyword evidence="2" id="KW-1185">Reference proteome</keyword>
<reference evidence="1 2" key="1">
    <citation type="submission" date="2019-11" db="EMBL/GenBank/DDBJ databases">
        <authorList>
            <person name="Cao P."/>
        </authorList>
    </citation>
    <scope>NUCLEOTIDE SEQUENCE [LARGE SCALE GENOMIC DNA]</scope>
    <source>
        <strain evidence="1 2">NEAU-AAG5</strain>
    </source>
</reference>
<dbReference type="RefSeq" id="WP_156220661.1">
    <property type="nucleotide sequence ID" value="NZ_WOFH01000014.1"/>
</dbReference>
<comment type="caution">
    <text evidence="1">The sequence shown here is derived from an EMBL/GenBank/DDBJ whole genome shotgun (WGS) entry which is preliminary data.</text>
</comment>
<gene>
    <name evidence="1" type="ORF">GNZ18_33600</name>
</gene>
<protein>
    <recommendedName>
        <fullName evidence="3">SWIM-type domain-containing protein</fullName>
    </recommendedName>
</protein>
<name>A0A7K1LAN9_9ACTN</name>
<proteinExistence type="predicted"/>
<evidence type="ECO:0008006" key="3">
    <source>
        <dbReference type="Google" id="ProtNLM"/>
    </source>
</evidence>
<dbReference type="Proteomes" id="UP000432015">
    <property type="component" value="Unassembled WGS sequence"/>
</dbReference>
<dbReference type="EMBL" id="WOFH01000014">
    <property type="protein sequence ID" value="MUN41492.1"/>
    <property type="molecule type" value="Genomic_DNA"/>
</dbReference>
<sequence>MSIRAKALRYLRNERVRVVSAATPAGELRPHEVTAYVQGHAERHTVRFAAGVWSCTCLNGGCGYVASVQLVTGWQGAASLLPDRPPA</sequence>
<accession>A0A7K1LAN9</accession>
<organism evidence="1 2">
    <name type="scientific">Actinomadura litoris</name>
    <dbReference type="NCBI Taxonomy" id="2678616"/>
    <lineage>
        <taxon>Bacteria</taxon>
        <taxon>Bacillati</taxon>
        <taxon>Actinomycetota</taxon>
        <taxon>Actinomycetes</taxon>
        <taxon>Streptosporangiales</taxon>
        <taxon>Thermomonosporaceae</taxon>
        <taxon>Actinomadura</taxon>
    </lineage>
</organism>
<evidence type="ECO:0000313" key="2">
    <source>
        <dbReference type="Proteomes" id="UP000432015"/>
    </source>
</evidence>
<dbReference type="AlphaFoldDB" id="A0A7K1LAN9"/>
<evidence type="ECO:0000313" key="1">
    <source>
        <dbReference type="EMBL" id="MUN41492.1"/>
    </source>
</evidence>